<dbReference type="AlphaFoldDB" id="U9T565"/>
<protein>
    <submittedName>
        <fullName evidence="1">Uncharacterized protein</fullName>
    </submittedName>
</protein>
<organism evidence="1">
    <name type="scientific">Rhizophagus irregularis (strain DAOM 181602 / DAOM 197198 / MUCL 43194)</name>
    <name type="common">Arbuscular mycorrhizal fungus</name>
    <name type="synonym">Glomus intraradices</name>
    <dbReference type="NCBI Taxonomy" id="747089"/>
    <lineage>
        <taxon>Eukaryota</taxon>
        <taxon>Fungi</taxon>
        <taxon>Fungi incertae sedis</taxon>
        <taxon>Mucoromycota</taxon>
        <taxon>Glomeromycotina</taxon>
        <taxon>Glomeromycetes</taxon>
        <taxon>Glomerales</taxon>
        <taxon>Glomeraceae</taxon>
        <taxon>Rhizophagus</taxon>
    </lineage>
</organism>
<dbReference type="HOGENOM" id="CLU_2513818_0_0_1"/>
<dbReference type="VEuPathDB" id="FungiDB:RhiirFUN_014193"/>
<sequence length="85" mass="9897">MSHGRPPLKDVCKHFEKLHKLMDMDKEHLIKSIQQVQKSKQPLDKMDADKKLARFFIRSNRTGSVHWRFGSVRFVSEPGEPSTHG</sequence>
<accession>U9T565</accession>
<gene>
    <name evidence="1" type="ORF">GLOINDRAFT_6446</name>
</gene>
<reference evidence="1" key="1">
    <citation type="submission" date="2013-07" db="EMBL/GenBank/DDBJ databases">
        <title>The genome of an arbuscular mycorrhizal fungus provides insights into the evolution of the oldest plant symbiosis.</title>
        <authorList>
            <consortium name="DOE Joint Genome Institute"/>
            <person name="Tisserant E."/>
            <person name="Malbreil M."/>
            <person name="Kuo A."/>
            <person name="Kohler A."/>
            <person name="Symeonidi A."/>
            <person name="Balestrini R."/>
            <person name="Charron P."/>
            <person name="Duensing N."/>
            <person name="Frei-dit-Frey N."/>
            <person name="Gianinazzi-Pearson V."/>
            <person name="Gilbert B."/>
            <person name="Handa Y."/>
            <person name="Hijri M."/>
            <person name="Kaul R."/>
            <person name="Kawaguchi M."/>
            <person name="Krajinski F."/>
            <person name="Lammers P."/>
            <person name="Lapierre D."/>
            <person name="Masclaux F.G."/>
            <person name="Murat C."/>
            <person name="Morin E."/>
            <person name="Ndikumana S."/>
            <person name="Pagni M."/>
            <person name="Petitpierre D."/>
            <person name="Requena N."/>
            <person name="Rosikiewicz P."/>
            <person name="Riley R."/>
            <person name="Saito K."/>
            <person name="San Clemente H."/>
            <person name="Shapiro H."/>
            <person name="van Tuinen D."/>
            <person name="Becard G."/>
            <person name="Bonfante P."/>
            <person name="Paszkowski U."/>
            <person name="Shachar-Hill Y."/>
            <person name="Young J.P."/>
            <person name="Sanders I.R."/>
            <person name="Henrissat B."/>
            <person name="Rensing S.A."/>
            <person name="Grigoriev I.V."/>
            <person name="Corradi N."/>
            <person name="Roux C."/>
            <person name="Martin F."/>
        </authorList>
    </citation>
    <scope>NUCLEOTIDE SEQUENCE</scope>
    <source>
        <strain evidence="1">DAOM 197198</strain>
    </source>
</reference>
<name>U9T565_RHIID</name>
<evidence type="ECO:0000313" key="1">
    <source>
        <dbReference type="EMBL" id="ESA02512.1"/>
    </source>
</evidence>
<dbReference type="EMBL" id="KI295653">
    <property type="protein sequence ID" value="ESA02512.1"/>
    <property type="molecule type" value="Genomic_DNA"/>
</dbReference>
<proteinExistence type="predicted"/>